<comment type="caution">
    <text evidence="3">The sequence shown here is derived from an EMBL/GenBank/DDBJ whole genome shotgun (WGS) entry which is preliminary data.</text>
</comment>
<gene>
    <name evidence="3" type="ORF">PEVE_00007029</name>
</gene>
<evidence type="ECO:0000313" key="4">
    <source>
        <dbReference type="Proteomes" id="UP001159427"/>
    </source>
</evidence>
<evidence type="ECO:0000256" key="2">
    <source>
        <dbReference type="SAM" id="Phobius"/>
    </source>
</evidence>
<evidence type="ECO:0000313" key="3">
    <source>
        <dbReference type="EMBL" id="CAH3169853.1"/>
    </source>
</evidence>
<protein>
    <submittedName>
        <fullName evidence="3">Uncharacterized protein</fullName>
    </submittedName>
</protein>
<feature type="region of interest" description="Disordered" evidence="1">
    <location>
        <begin position="35"/>
        <end position="66"/>
    </location>
</feature>
<keyword evidence="4" id="KW-1185">Reference proteome</keyword>
<reference evidence="3 4" key="1">
    <citation type="submission" date="2022-05" db="EMBL/GenBank/DDBJ databases">
        <authorList>
            <consortium name="Genoscope - CEA"/>
            <person name="William W."/>
        </authorList>
    </citation>
    <scope>NUCLEOTIDE SEQUENCE [LARGE SCALE GENOMIC DNA]</scope>
</reference>
<accession>A0ABN8QW69</accession>
<keyword evidence="2" id="KW-1133">Transmembrane helix</keyword>
<sequence>MGEKLRTSANEDRGKFEEIKGEITAIREKLDALTSAGQESNDQGTCKSKVQLGASSDPAGARSEALDSSKRVLHDQGVDQRFIASAMSVVTVVEVFVLFGVGWCCFGFGNGVRCTQFLLLMVLCPLWIFARISNHTEVGMTILLNPPGLLKELKKDGDNSRDKLEDREKFEKVKGEITAIREKLDALTSAGQESSDKGTGKICR</sequence>
<keyword evidence="2" id="KW-0812">Transmembrane</keyword>
<name>A0ABN8QW69_9CNID</name>
<keyword evidence="2" id="KW-0472">Membrane</keyword>
<feature type="compositionally biased region" description="Polar residues" evidence="1">
    <location>
        <begin position="35"/>
        <end position="48"/>
    </location>
</feature>
<dbReference type="EMBL" id="CALNXI010001465">
    <property type="protein sequence ID" value="CAH3169853.1"/>
    <property type="molecule type" value="Genomic_DNA"/>
</dbReference>
<dbReference type="Proteomes" id="UP001159427">
    <property type="component" value="Unassembled WGS sequence"/>
</dbReference>
<organism evidence="3 4">
    <name type="scientific">Porites evermanni</name>
    <dbReference type="NCBI Taxonomy" id="104178"/>
    <lineage>
        <taxon>Eukaryota</taxon>
        <taxon>Metazoa</taxon>
        <taxon>Cnidaria</taxon>
        <taxon>Anthozoa</taxon>
        <taxon>Hexacorallia</taxon>
        <taxon>Scleractinia</taxon>
        <taxon>Fungiina</taxon>
        <taxon>Poritidae</taxon>
        <taxon>Porites</taxon>
    </lineage>
</organism>
<feature type="transmembrane region" description="Helical" evidence="2">
    <location>
        <begin position="82"/>
        <end position="109"/>
    </location>
</feature>
<evidence type="ECO:0000256" key="1">
    <source>
        <dbReference type="SAM" id="MobiDB-lite"/>
    </source>
</evidence>
<proteinExistence type="predicted"/>